<evidence type="ECO:0000313" key="2">
    <source>
        <dbReference type="Proteomes" id="UP000290942"/>
    </source>
</evidence>
<gene>
    <name evidence="1" type="ORF">NCTC10122_00067</name>
</gene>
<proteinExistence type="predicted"/>
<evidence type="ECO:0000313" key="1">
    <source>
        <dbReference type="EMBL" id="VEU60479.1"/>
    </source>
</evidence>
<organism evidence="1 2">
    <name type="scientific">Mycoplasmopsis bovigenitalium</name>
    <dbReference type="NCBI Taxonomy" id="2112"/>
    <lineage>
        <taxon>Bacteria</taxon>
        <taxon>Bacillati</taxon>
        <taxon>Mycoplasmatota</taxon>
        <taxon>Mycoplasmoidales</taxon>
        <taxon>Metamycoplasmataceae</taxon>
        <taxon>Mycoplasmopsis</taxon>
    </lineage>
</organism>
<reference evidence="1 2" key="1">
    <citation type="submission" date="2019-01" db="EMBL/GenBank/DDBJ databases">
        <authorList>
            <consortium name="Pathogen Informatics"/>
        </authorList>
    </citation>
    <scope>NUCLEOTIDE SEQUENCE [LARGE SCALE GENOMIC DNA]</scope>
    <source>
        <strain evidence="1 2">NCTC10122</strain>
    </source>
</reference>
<dbReference type="EMBL" id="LR214970">
    <property type="protein sequence ID" value="VEU60479.1"/>
    <property type="molecule type" value="Genomic_DNA"/>
</dbReference>
<dbReference type="Proteomes" id="UP000290942">
    <property type="component" value="Chromosome"/>
</dbReference>
<sequence length="198" mass="23453">MYNNHMNKISQLILEFASILNEKNINWSISKKFYDAIIAGQNIEKKYSVALYWKDFSYLAYLFPDKFKFSNNKSNKGYLASFKFDKQILPIQLIIGSTREKIVSIDKKNKSRLKYWDASKNNLLTLLKSAGTQPIQFKELIYLLSDTRPTLYFFTDATLDKFIFYNNLNWNKCKKIEFEGVFLLYFNDFELDSLNIKI</sequence>
<protein>
    <submittedName>
        <fullName evidence="1">Uncharacterized protein</fullName>
    </submittedName>
</protein>
<name>A0A449A896_9BACT</name>
<accession>A0A449A896</accession>
<dbReference type="AlphaFoldDB" id="A0A449A896"/>